<dbReference type="PANTHER" id="PTHR32419">
    <property type="entry name" value="GLUTATHIONYL-HYDROQUINONE REDUCTASE"/>
    <property type="match status" value="1"/>
</dbReference>
<comment type="caution">
    <text evidence="2">The sequence shown here is derived from an EMBL/GenBank/DDBJ whole genome shotgun (WGS) entry which is preliminary data.</text>
</comment>
<accession>A0ABT2LJK0</accession>
<dbReference type="RefSeq" id="WP_260901280.1">
    <property type="nucleotide sequence ID" value="NZ_JAOCZP010000002.1"/>
</dbReference>
<evidence type="ECO:0000259" key="1">
    <source>
        <dbReference type="PROSITE" id="PS50405"/>
    </source>
</evidence>
<dbReference type="InterPro" id="IPR036249">
    <property type="entry name" value="Thioredoxin-like_sf"/>
</dbReference>
<name>A0ABT2LJK0_9HYPH</name>
<feature type="domain" description="GST C-terminal" evidence="1">
    <location>
        <begin position="171"/>
        <end position="295"/>
    </location>
</feature>
<dbReference type="InterPro" id="IPR010987">
    <property type="entry name" value="Glutathione-S-Trfase_C-like"/>
</dbReference>
<dbReference type="PROSITE" id="PS50405">
    <property type="entry name" value="GST_CTER"/>
    <property type="match status" value="1"/>
</dbReference>
<organism evidence="2 3">
    <name type="scientific">Chelativorans salis</name>
    <dbReference type="NCBI Taxonomy" id="2978478"/>
    <lineage>
        <taxon>Bacteria</taxon>
        <taxon>Pseudomonadati</taxon>
        <taxon>Pseudomonadota</taxon>
        <taxon>Alphaproteobacteria</taxon>
        <taxon>Hyphomicrobiales</taxon>
        <taxon>Phyllobacteriaceae</taxon>
        <taxon>Chelativorans</taxon>
    </lineage>
</organism>
<dbReference type="SUPFAM" id="SSF47616">
    <property type="entry name" value="GST C-terminal domain-like"/>
    <property type="match status" value="1"/>
</dbReference>
<reference evidence="2 3" key="1">
    <citation type="submission" date="2022-09" db="EMBL/GenBank/DDBJ databases">
        <title>Chelativorans salina sp. nov., a novel slightly halophilic bacterium isolated from a saline lake sediment enrichment.</title>
        <authorList>
            <person name="Gao L."/>
            <person name="Fang B.-Z."/>
            <person name="Li W.-J."/>
        </authorList>
    </citation>
    <scope>NUCLEOTIDE SEQUENCE [LARGE SCALE GENOMIC DNA]</scope>
    <source>
        <strain evidence="2 3">EGI FJ00035</strain>
    </source>
</reference>
<dbReference type="EMBL" id="JAOCZP010000002">
    <property type="protein sequence ID" value="MCT7374771.1"/>
    <property type="molecule type" value="Genomic_DNA"/>
</dbReference>
<dbReference type="SUPFAM" id="SSF52833">
    <property type="entry name" value="Thioredoxin-like"/>
    <property type="match status" value="1"/>
</dbReference>
<protein>
    <submittedName>
        <fullName evidence="2">Glutathione S-transferase family protein</fullName>
    </submittedName>
</protein>
<dbReference type="SFLD" id="SFLDG01206">
    <property type="entry name" value="Xi.1"/>
    <property type="match status" value="1"/>
</dbReference>
<dbReference type="InterPro" id="IPR016639">
    <property type="entry name" value="GST_Omega/GSH"/>
</dbReference>
<dbReference type="Pfam" id="PF13409">
    <property type="entry name" value="GST_N_2"/>
    <property type="match status" value="1"/>
</dbReference>
<dbReference type="Proteomes" id="UP001320831">
    <property type="component" value="Unassembled WGS sequence"/>
</dbReference>
<evidence type="ECO:0000313" key="3">
    <source>
        <dbReference type="Proteomes" id="UP001320831"/>
    </source>
</evidence>
<sequence>MGLLVDGVWRDQWYDTSKTGGRFERSKSQFRDFVTKDGQPAEGRERGFKAEPGRYHLYISYACPWAHRTLIFRKLKKLEDVISFSVVHHFMGENGWTFKTGDGATGDQLYGLDFLHQIYTKADPHYSGRVTVPVLWDRKTETIVSNESAEIIRMLNSAFDEWGDASVDLYPAPLRAEIDAVNELVYENINNGVYRAGFATTQEAYEEAFGQLFAALDTVEERLSRQRYLAGERLTEADWRLFTTLARFDPVYVGHFKCNLRRISDYPNLSNYLRELYQVPGVAETVNMRHIKAHYYGSHASINPTRIVPVGPEVDYSAPHDRGRLAKAA</sequence>
<keyword evidence="3" id="KW-1185">Reference proteome</keyword>
<proteinExistence type="predicted"/>
<dbReference type="Gene3D" id="3.40.30.10">
    <property type="entry name" value="Glutaredoxin"/>
    <property type="match status" value="1"/>
</dbReference>
<dbReference type="Gene3D" id="1.20.1050.10">
    <property type="match status" value="1"/>
</dbReference>
<dbReference type="InterPro" id="IPR004045">
    <property type="entry name" value="Glutathione_S-Trfase_N"/>
</dbReference>
<dbReference type="InterPro" id="IPR036282">
    <property type="entry name" value="Glutathione-S-Trfase_C_sf"/>
</dbReference>
<dbReference type="SFLD" id="SFLDG01148">
    <property type="entry name" value="Xi_(cytGST)"/>
    <property type="match status" value="1"/>
</dbReference>
<dbReference type="PIRSF" id="PIRSF015753">
    <property type="entry name" value="GST"/>
    <property type="match status" value="1"/>
</dbReference>
<dbReference type="InterPro" id="IPR040079">
    <property type="entry name" value="Glutathione_S-Trfase"/>
</dbReference>
<dbReference type="Pfam" id="PF13410">
    <property type="entry name" value="GST_C_2"/>
    <property type="match status" value="1"/>
</dbReference>
<gene>
    <name evidence="2" type="ORF">N5A92_06950</name>
</gene>
<dbReference type="SFLD" id="SFLDS00019">
    <property type="entry name" value="Glutathione_Transferase_(cytos"/>
    <property type="match status" value="1"/>
</dbReference>
<dbReference type="CDD" id="cd03190">
    <property type="entry name" value="GST_C_Omega_like"/>
    <property type="match status" value="1"/>
</dbReference>
<evidence type="ECO:0000313" key="2">
    <source>
        <dbReference type="EMBL" id="MCT7374771.1"/>
    </source>
</evidence>
<dbReference type="InterPro" id="IPR047047">
    <property type="entry name" value="GST_Omega-like_C"/>
</dbReference>
<dbReference type="PANTHER" id="PTHR32419:SF6">
    <property type="entry name" value="GLUTATHIONE S-TRANSFERASE OMEGA-LIKE 1-RELATED"/>
    <property type="match status" value="1"/>
</dbReference>